<name>A0ACC1PPA8_9PEZI</name>
<accession>A0ACC1PPA8</accession>
<comment type="caution">
    <text evidence="1">The sequence shown here is derived from an EMBL/GenBank/DDBJ whole genome shotgun (WGS) entry which is preliminary data.</text>
</comment>
<dbReference type="EMBL" id="JAPDGR010000061">
    <property type="protein sequence ID" value="KAJ2997326.1"/>
    <property type="molecule type" value="Genomic_DNA"/>
</dbReference>
<organism evidence="1 2">
    <name type="scientific">Xylaria curta</name>
    <dbReference type="NCBI Taxonomy" id="42375"/>
    <lineage>
        <taxon>Eukaryota</taxon>
        <taxon>Fungi</taxon>
        <taxon>Dikarya</taxon>
        <taxon>Ascomycota</taxon>
        <taxon>Pezizomycotina</taxon>
        <taxon>Sordariomycetes</taxon>
        <taxon>Xylariomycetidae</taxon>
        <taxon>Xylariales</taxon>
        <taxon>Xylariaceae</taxon>
        <taxon>Xylaria</taxon>
    </lineage>
</organism>
<gene>
    <name evidence="1" type="ORF">NUW58_g683</name>
</gene>
<sequence>MRRAKGLQDFLLDPFTYWYMNSTYQRNRDPPVSYEGQHTVDVLAGKAIGFLDEAFDAGKPFFLGIAPVAPHSDIQSPAFKHGNHSNLTEVQFSPPIPAKRHAHLFPKAKVPRTPNFNPDKPSGASWIRNLRKQGPEVIEYNDNFYVQRLRALQSVDELVDSLVRRLENLGILDDTYVIYSTDNGYHIGQHRLNPSKQCSFEEDINIPLIIRGPGVPEAFETDIVTTHTDLAPTLLHIAGAPERSDFDGLAIPLTQAGLDQAKDERHEHITVEHWGFASNEGRILDWYPRLYVNNTYKAMRVVGKSYNLHYQVWCNNEHELYDLTTDPGQMVNLLHPDERLHSTLLSLPLDKVVQRLDSLLFVLKSCRAQTCIHPWRALHPGGDVETLKDALSLRFDEFYQKRAERIKFDRWRDCDVGTAAYVGFFFKYAAQYSQALLPYASSLTYETTSLLPSNQNGDIGRVDYDVVDDSPHCELPPKTSTPGNCGTDVEANGVVVSSNNTTDSPKISTSSLIQIVSVLTIGLFTSNIDSSLVIAIHPRIASEFDALEDSSWIFVSFLLGGVATQVLYAKLSDIYGRRDILVFCYALFGTGWSFSIQAPLFAAAMIASILVIPNTKAPEPQRETATGLKAWLTRVDLAGSLLLGAGVLLFMLPIELGGVRVPWTHPIIFGLFGSGILILGLFVINEARWAKEPAIPLWLMTNRDVLLPYLATCCIGGAQTSLMYFVPLYFQVTAGVSNTVAGLHLVPAVIGNANRRLQSSHLRVFVIRLNWIYTTYRSMAGGFGAGMSGSAVFVALNAAVDPVHKAAVTSGLQLALPIGMLLGVTAGSAVMLDVLQRVLDKNLLEAGLNLESRTEIIEKSIANVDYIRQIPELLREIVIGGYVVALRSSFGVILAFSVTGLIAGSLLRERSYRLYLSPLSSIPGPKLAALTGWVEAYYELLHGEGGQFMFKYREWHEKYGPIVRISPHEVHIQDSSFFETLYTTNRVAWKRKELQYRFNNPKSSLATPDHTLHRIRRGALNPFFSKRAISERAQIIQDYVDTICQRLKNEFQNTDRILVVNDMWGCLTTDIIIEYCFEKQYNFIHEPNFQVPLVKSLFDLLEGVHWVTQFPWLVTIMGLLPDAVVVRLNPRMESVINYNNEMLAQVSEAIKNADRKEQPDTIFTSIVQSDIPRSEVTPERLQHEAISVVGGGIETTMRALTVSVYHIANNPSTYRRLHEELLKAIPDPEKMPSWAVLQNLPYLAACVEETLRLSYGSSQRISRLYSHAIVYGGYALPKGTTISMTTYDISHDETIFPDSFEYRPERWLGNPRSSDGRRLSRYMVSFGRGPRSCVGMQLAYAELYIGLATIFRLFSFELTYYQLINPPFANTPANMLSHKEKALKEQDPSLPNARLDTVITRDEVFGEITEDGPNYRNVGWLGTVAIMMKTQIGLGVLSIPAAFDALGLIPGVIILVVVAGITTWSSYMVGVFKRLHPNVYSIDDAGDMMFGRAGRYFFGITFCFLWTLVAGSGMLSISIALNAVSTHGTCTAVFVAVAAILGFGFASIRTLGRITWLAWIGITGILTSVFLVTIAVGVQDRPAAAPQEGPWASDFKLVGNPSFTEAITAVSSIILAYLGTPAFFAVVSEMRDPRLFTRSMLVSQGAATTVYITVGTVVYYFCGSYVASPALGSAGVLVKKIAYGIALPGLIVSTTILTHIPAKYIFVRILSGSRHLSESTPTHWISWFSCTAGITIIAYVVANAVPVFGGLVSLIGALFGTIMTFQPMGCMWLYDNWHRKDEGRTLRWYATASWSVLVIVLGTFLTIAGTYGSIHRDAFGRVLDVYGTHTGHEHYLRPEDGRLALLRVQGIDDTHEYGQRSWERTGRPQSKVSLVMKLTHWTYSSVLIPGSEERLYTFNTVLPLILKWIPSCILLAILLLYPQNLEGVFQNGGYYDPIQYRDWRYPKVSRNRREGEQEAFDEDEDAGETHLFLEGDIEMNIIAPRSLQVSRMNDGTIEEEFDDLPARHFGPRYLCFLRDGPRGPDTEYETWKVTDWIQQHADHSSTDFVFISYTRSQFLIDPEHKWKNNPVSDESTKAAYYRLAAADRAMVLAYGMEAARSAKKRAFWIDFECIRDADNVARETAYSNDVYRICDIVRAAHSLVVLLGPPHDTRLPREARRHHHSPASTDQWLQEWGTRLWTLPEILLCPSERRVKLYIVGGPNPPEEIAKRNIAARSVWPDAKLVRQLIDHYESSIHLTPLELVSIALECFSWRQTDKFSNGDISYALMGLLRRRPAVDKSDKSFEAFARLSLANDSDNLLERLICMQPICRDAPWHQIRDAWGARLWDIEPRCQIAGIVDDQTVTLDGAFGATIQWDAMEPVAFLKRPTLSRLLGKILLRGVPGYWIIALGATIYGALASRSSDNPDSPGTSWVPILVFLIPGIVLIIPTTIITLIIPSMLLNIYQGKFWSTQAHFLGLEGIPSDIGEIERILFGFNHGRLKWSIAGSTLSRNGRSKNGERIGLPPRKLGSFDESAHDGETIFTLIDTYAMTATAFRATKPPTTVIVCGHEGGMQRAVLCSYDWQNGKFVREAVIRVKTLVLDRMFRVDRFRFALGRRMDNM</sequence>
<reference evidence="1" key="1">
    <citation type="submission" date="2022-10" db="EMBL/GenBank/DDBJ databases">
        <title>Genome Sequence of Xylaria curta.</title>
        <authorList>
            <person name="Buettner E."/>
        </authorList>
    </citation>
    <scope>NUCLEOTIDE SEQUENCE</scope>
    <source>
        <strain evidence="1">Babe10</strain>
    </source>
</reference>
<proteinExistence type="predicted"/>
<evidence type="ECO:0000313" key="1">
    <source>
        <dbReference type="EMBL" id="KAJ2997326.1"/>
    </source>
</evidence>
<evidence type="ECO:0000313" key="2">
    <source>
        <dbReference type="Proteomes" id="UP001143856"/>
    </source>
</evidence>
<keyword evidence="2" id="KW-1185">Reference proteome</keyword>
<protein>
    <submittedName>
        <fullName evidence="1">Uncharacterized protein</fullName>
    </submittedName>
</protein>
<dbReference type="Proteomes" id="UP001143856">
    <property type="component" value="Unassembled WGS sequence"/>
</dbReference>